<feature type="domain" description="U1-type" evidence="3">
    <location>
        <begin position="168"/>
        <end position="201"/>
    </location>
</feature>
<dbReference type="EMBL" id="GECU01006936">
    <property type="protein sequence ID" value="JAT00771.1"/>
    <property type="molecule type" value="Transcribed_RNA"/>
</dbReference>
<evidence type="ECO:0000259" key="2">
    <source>
        <dbReference type="SMART" id="SM00355"/>
    </source>
</evidence>
<proteinExistence type="predicted"/>
<feature type="domain" description="C2H2-type" evidence="2">
    <location>
        <begin position="70"/>
        <end position="97"/>
    </location>
</feature>
<feature type="domain" description="U1-type" evidence="3">
    <location>
        <begin position="475"/>
        <end position="510"/>
    </location>
</feature>
<evidence type="ECO:0000259" key="3">
    <source>
        <dbReference type="SMART" id="SM00451"/>
    </source>
</evidence>
<feature type="domain" description="C2H2-type" evidence="2">
    <location>
        <begin position="11"/>
        <end position="39"/>
    </location>
</feature>
<dbReference type="InterPro" id="IPR013087">
    <property type="entry name" value="Znf_C2H2_type"/>
</dbReference>
<feature type="domain" description="C2H2-type" evidence="2">
    <location>
        <begin position="558"/>
        <end position="581"/>
    </location>
</feature>
<protein>
    <recommendedName>
        <fullName evidence="6">C2H2-type domain-containing protein</fullName>
    </recommendedName>
</protein>
<feature type="region of interest" description="Disordered" evidence="1">
    <location>
        <begin position="389"/>
        <end position="450"/>
    </location>
</feature>
<feature type="region of interest" description="Disordered" evidence="1">
    <location>
        <begin position="253"/>
        <end position="272"/>
    </location>
</feature>
<feature type="domain" description="C2H2-type" evidence="2">
    <location>
        <begin position="301"/>
        <end position="332"/>
    </location>
</feature>
<dbReference type="GO" id="GO:0008270">
    <property type="term" value="F:zinc ion binding"/>
    <property type="evidence" value="ECO:0007669"/>
    <property type="project" value="InterPro"/>
</dbReference>
<evidence type="ECO:0000256" key="1">
    <source>
        <dbReference type="SAM" id="MobiDB-lite"/>
    </source>
</evidence>
<gene>
    <name evidence="5" type="ORF">g.52905</name>
    <name evidence="4" type="ORF">g.52906</name>
</gene>
<evidence type="ECO:0008006" key="6">
    <source>
        <dbReference type="Google" id="ProtNLM"/>
    </source>
</evidence>
<dbReference type="EMBL" id="GECU01024063">
    <property type="protein sequence ID" value="JAS83643.1"/>
    <property type="molecule type" value="Transcribed_RNA"/>
</dbReference>
<feature type="compositionally biased region" description="Polar residues" evidence="1">
    <location>
        <begin position="437"/>
        <end position="446"/>
    </location>
</feature>
<dbReference type="GO" id="GO:0003676">
    <property type="term" value="F:nucleic acid binding"/>
    <property type="evidence" value="ECO:0007669"/>
    <property type="project" value="InterPro"/>
</dbReference>
<accession>A0A1B6JNJ4</accession>
<dbReference type="SMART" id="SM00355">
    <property type="entry name" value="ZnF_C2H2"/>
    <property type="match status" value="6"/>
</dbReference>
<sequence length="592" mass="67692">MASGGVDSFSILCRDCNKVVEVYNGDVQSSMELHRKKMHSSPNKQRHDFRPVLRGREKYENIDKRDYETFSCPICKNNVKILKSNFKRGIQEHFETHNQVEVKPQSDDQLYTFSGIKNWIENSNMSEKSAETNSNQRKINQRRHNVERNTLILPPDIRSQRGYVVERGDNFFCNICSITFDPTNVAEHLKTKTHEDNVILFLKEKLPMHLQNSMEFISFYNSNLSCNLCRCKVFLNSFNPYETIFHIISHNSDKSHSSKRSKNEPNAPDDDASSLLKSLAEKYPLVNSSKHLIETCMEPQFKCKLCDKNIMYSDKENILAKNFTTHLNSSTHKKSEKAESVLKSFESLNINGQRNHKFIVANGAITCVACKIKTEADISKLIDHIQEVNQSKQSNHGPSFTGHSNQSVKSHQSDKSSDSRANQKGSFVRNFNKDHNTQSNANTANSRVKKPNIGHLLKTLQQEFGNIETIIQHSNGRITCIVCNCPIRPTENNIKMHLLEASHKENEQTKMRQSAKAALDLLGGNNPQNTVEQLFQSLPQIFQQDKPFIKDSPIDGYIVCSLCECVINPHYFSNHLVDENHLREKKKLFGSS</sequence>
<organism evidence="5">
    <name type="scientific">Homalodisca liturata</name>
    <dbReference type="NCBI Taxonomy" id="320908"/>
    <lineage>
        <taxon>Eukaryota</taxon>
        <taxon>Metazoa</taxon>
        <taxon>Ecdysozoa</taxon>
        <taxon>Arthropoda</taxon>
        <taxon>Hexapoda</taxon>
        <taxon>Insecta</taxon>
        <taxon>Pterygota</taxon>
        <taxon>Neoptera</taxon>
        <taxon>Paraneoptera</taxon>
        <taxon>Hemiptera</taxon>
        <taxon>Auchenorrhyncha</taxon>
        <taxon>Membracoidea</taxon>
        <taxon>Cicadellidae</taxon>
        <taxon>Cicadellinae</taxon>
        <taxon>Proconiini</taxon>
        <taxon>Homalodisca</taxon>
    </lineage>
</organism>
<feature type="domain" description="U1-type" evidence="3">
    <location>
        <begin position="555"/>
        <end position="588"/>
    </location>
</feature>
<dbReference type="SMART" id="SM00451">
    <property type="entry name" value="ZnF_U1"/>
    <property type="match status" value="3"/>
</dbReference>
<dbReference type="InterPro" id="IPR003604">
    <property type="entry name" value="Matrin/U1-like-C_Znf_C2H2"/>
</dbReference>
<dbReference type="AlphaFoldDB" id="A0A1B6JNJ4"/>
<name>A0A1B6JNJ4_9HEMI</name>
<evidence type="ECO:0000313" key="5">
    <source>
        <dbReference type="EMBL" id="JAT00771.1"/>
    </source>
</evidence>
<evidence type="ECO:0000313" key="4">
    <source>
        <dbReference type="EMBL" id="JAS83643.1"/>
    </source>
</evidence>
<reference evidence="5" key="1">
    <citation type="submission" date="2015-11" db="EMBL/GenBank/DDBJ databases">
        <title>De novo transcriptome assembly of four potential Pierce s Disease insect vectors from Arizona vineyards.</title>
        <authorList>
            <person name="Tassone E.E."/>
        </authorList>
    </citation>
    <scope>NUCLEOTIDE SEQUENCE</scope>
</reference>
<feature type="domain" description="C2H2-type" evidence="2">
    <location>
        <begin position="478"/>
        <end position="503"/>
    </location>
</feature>
<feature type="domain" description="C2H2-type" evidence="2">
    <location>
        <begin position="171"/>
        <end position="194"/>
    </location>
</feature>
<feature type="compositionally biased region" description="Polar residues" evidence="1">
    <location>
        <begin position="389"/>
        <end position="410"/>
    </location>
</feature>